<gene>
    <name evidence="2" type="ORF">SAMN05421637_2048</name>
</gene>
<sequence length="263" mass="26994">MTDDLRNALLGSLDEEARRYAADHPEPDARAYEREIAPRRRARRAVEATGLLAVVAVLAVTVTLIAHPRAAVDQAPPAATSTAALLEREWLVSEAVVDPEGRAASLAESWGGAIAELRGCAALDTYATLSGRSDLGGESVALGAVSKRRNGGSEAAGVDEVHARAFAGAEEATSYLEEAVADAQLCADAAAAQGIAVTVADVGIGATEGTGVRIDVAFAEVDAPVWSLWLYVQGPEALAVVVEPGADSLAPDIIVAWFTAGAG</sequence>
<organism evidence="2 3">
    <name type="scientific">Demequina mangrovi</name>
    <dbReference type="NCBI Taxonomy" id="1043493"/>
    <lineage>
        <taxon>Bacteria</taxon>
        <taxon>Bacillati</taxon>
        <taxon>Actinomycetota</taxon>
        <taxon>Actinomycetes</taxon>
        <taxon>Micrococcales</taxon>
        <taxon>Demequinaceae</taxon>
        <taxon>Demequina</taxon>
    </lineage>
</organism>
<keyword evidence="1" id="KW-1133">Transmembrane helix</keyword>
<feature type="transmembrane region" description="Helical" evidence="1">
    <location>
        <begin position="48"/>
        <end position="66"/>
    </location>
</feature>
<evidence type="ECO:0000256" key="1">
    <source>
        <dbReference type="SAM" id="Phobius"/>
    </source>
</evidence>
<reference evidence="3" key="1">
    <citation type="submission" date="2016-10" db="EMBL/GenBank/DDBJ databases">
        <authorList>
            <person name="Varghese N."/>
        </authorList>
    </citation>
    <scope>NUCLEOTIDE SEQUENCE [LARGE SCALE GENOMIC DNA]</scope>
    <source>
        <strain evidence="3">DSM 24868</strain>
    </source>
</reference>
<dbReference type="OrthoDB" id="5150377at2"/>
<keyword evidence="1" id="KW-0812">Transmembrane</keyword>
<evidence type="ECO:0000313" key="3">
    <source>
        <dbReference type="Proteomes" id="UP000183315"/>
    </source>
</evidence>
<protein>
    <submittedName>
        <fullName evidence="2">Uncharacterized protein</fullName>
    </submittedName>
</protein>
<keyword evidence="3" id="KW-1185">Reference proteome</keyword>
<dbReference type="AlphaFoldDB" id="A0A1H6ZNM5"/>
<dbReference type="EMBL" id="FNZI01000004">
    <property type="protein sequence ID" value="SEJ50415.1"/>
    <property type="molecule type" value="Genomic_DNA"/>
</dbReference>
<dbReference type="Proteomes" id="UP000183315">
    <property type="component" value="Unassembled WGS sequence"/>
</dbReference>
<evidence type="ECO:0000313" key="2">
    <source>
        <dbReference type="EMBL" id="SEJ50415.1"/>
    </source>
</evidence>
<keyword evidence="1" id="KW-0472">Membrane</keyword>
<dbReference type="RefSeq" id="WP_042216737.1">
    <property type="nucleotide sequence ID" value="NZ_BBLU01000021.1"/>
</dbReference>
<dbReference type="STRING" id="1043493.SAMN05421637_2048"/>
<accession>A0A1H6ZNM5</accession>
<name>A0A1H6ZNM5_9MICO</name>
<proteinExistence type="predicted"/>